<dbReference type="PIRSF" id="PIRSF003078">
    <property type="entry name" value="GidB"/>
    <property type="match status" value="1"/>
</dbReference>
<organism evidence="7 8">
    <name type="scientific">Methylohalomonas lacus</name>
    <dbReference type="NCBI Taxonomy" id="398773"/>
    <lineage>
        <taxon>Bacteria</taxon>
        <taxon>Pseudomonadati</taxon>
        <taxon>Pseudomonadota</taxon>
        <taxon>Gammaproteobacteria</taxon>
        <taxon>Methylohalomonadales</taxon>
        <taxon>Methylohalomonadaceae</taxon>
        <taxon>Methylohalomonas</taxon>
    </lineage>
</organism>
<evidence type="ECO:0000256" key="1">
    <source>
        <dbReference type="ARBA" id="ARBA00022490"/>
    </source>
</evidence>
<keyword evidence="3 6" id="KW-0489">Methyltransferase</keyword>
<comment type="caution">
    <text evidence="7">The sequence shown here is derived from an EMBL/GenBank/DDBJ whole genome shotgun (WGS) entry which is preliminary data.</text>
</comment>
<comment type="caution">
    <text evidence="6">Lacks conserved residue(s) required for the propagation of feature annotation.</text>
</comment>
<protein>
    <recommendedName>
        <fullName evidence="6">Ribosomal RNA small subunit methyltransferase G</fullName>
        <ecNumber evidence="6">2.1.1.170</ecNumber>
    </recommendedName>
    <alternativeName>
        <fullName evidence="6">16S rRNA 7-methylguanosine methyltransferase</fullName>
        <shortName evidence="6">16S rRNA m7G methyltransferase</shortName>
    </alternativeName>
</protein>
<evidence type="ECO:0000256" key="6">
    <source>
        <dbReference type="HAMAP-Rule" id="MF_00074"/>
    </source>
</evidence>
<dbReference type="AlphaFoldDB" id="A0AAE3HLI9"/>
<keyword evidence="2 6" id="KW-0698">rRNA processing</keyword>
<dbReference type="HAMAP" id="MF_00074">
    <property type="entry name" value="16SrRNA_methyltr_G"/>
    <property type="match status" value="1"/>
</dbReference>
<keyword evidence="4 6" id="KW-0808">Transferase</keyword>
<evidence type="ECO:0000313" key="8">
    <source>
        <dbReference type="Proteomes" id="UP001204445"/>
    </source>
</evidence>
<dbReference type="EMBL" id="JANUCT010000008">
    <property type="protein sequence ID" value="MCS3903438.1"/>
    <property type="molecule type" value="Genomic_DNA"/>
</dbReference>
<dbReference type="PANTHER" id="PTHR31760:SF0">
    <property type="entry name" value="S-ADENOSYL-L-METHIONINE-DEPENDENT METHYLTRANSFERASES SUPERFAMILY PROTEIN"/>
    <property type="match status" value="1"/>
</dbReference>
<dbReference type="EC" id="2.1.1.170" evidence="6"/>
<accession>A0AAE3HLI9</accession>
<sequence>MHWNQAYNLTAVRDPQAMVAYHLLDSLSLLPHLRESDRRCLDIGTGAGLPGVVLALARPDQHWVLLDSNSKKTRFLQQVRMQLDLNNIEVVRERVTEYAPEALFDVVSARALAGLDKLCRWAQPLLAPGGRLLAMKAAPDAGELDSVVDLSIDYRGHELSVPGVDGPRSLIELWFNT</sequence>
<comment type="similarity">
    <text evidence="6">Belongs to the methyltransferase superfamily. RNA methyltransferase RsmG family.</text>
</comment>
<dbReference type="NCBIfam" id="TIGR00138">
    <property type="entry name" value="rsmG_gidB"/>
    <property type="match status" value="1"/>
</dbReference>
<keyword evidence="1 6" id="KW-0963">Cytoplasm</keyword>
<keyword evidence="5 6" id="KW-0949">S-adenosyl-L-methionine</keyword>
<name>A0AAE3HLI9_9GAMM</name>
<proteinExistence type="inferred from homology"/>
<dbReference type="Pfam" id="PF02527">
    <property type="entry name" value="GidB"/>
    <property type="match status" value="1"/>
</dbReference>
<dbReference type="PANTHER" id="PTHR31760">
    <property type="entry name" value="S-ADENOSYL-L-METHIONINE-DEPENDENT METHYLTRANSFERASES SUPERFAMILY PROTEIN"/>
    <property type="match status" value="1"/>
</dbReference>
<feature type="binding site" evidence="6">
    <location>
        <position position="44"/>
    </location>
    <ligand>
        <name>S-adenosyl-L-methionine</name>
        <dbReference type="ChEBI" id="CHEBI:59789"/>
    </ligand>
</feature>
<dbReference type="Gene3D" id="3.40.50.150">
    <property type="entry name" value="Vaccinia Virus protein VP39"/>
    <property type="match status" value="1"/>
</dbReference>
<dbReference type="CDD" id="cd02440">
    <property type="entry name" value="AdoMet_MTases"/>
    <property type="match status" value="1"/>
</dbReference>
<evidence type="ECO:0000256" key="5">
    <source>
        <dbReference type="ARBA" id="ARBA00022691"/>
    </source>
</evidence>
<evidence type="ECO:0000313" key="7">
    <source>
        <dbReference type="EMBL" id="MCS3903438.1"/>
    </source>
</evidence>
<dbReference type="GO" id="GO:0005829">
    <property type="term" value="C:cytosol"/>
    <property type="evidence" value="ECO:0007669"/>
    <property type="project" value="TreeGrafter"/>
</dbReference>
<evidence type="ECO:0000256" key="2">
    <source>
        <dbReference type="ARBA" id="ARBA00022552"/>
    </source>
</evidence>
<comment type="subcellular location">
    <subcellularLocation>
        <location evidence="6">Cytoplasm</location>
    </subcellularLocation>
</comment>
<comment type="catalytic activity">
    <reaction evidence="6">
        <text>guanosine(527) in 16S rRNA + S-adenosyl-L-methionine = N(7)-methylguanosine(527) in 16S rRNA + S-adenosyl-L-homocysteine</text>
        <dbReference type="Rhea" id="RHEA:42732"/>
        <dbReference type="Rhea" id="RHEA-COMP:10209"/>
        <dbReference type="Rhea" id="RHEA-COMP:10210"/>
        <dbReference type="ChEBI" id="CHEBI:57856"/>
        <dbReference type="ChEBI" id="CHEBI:59789"/>
        <dbReference type="ChEBI" id="CHEBI:74269"/>
        <dbReference type="ChEBI" id="CHEBI:74480"/>
        <dbReference type="EC" id="2.1.1.170"/>
    </reaction>
</comment>
<dbReference type="SUPFAM" id="SSF53335">
    <property type="entry name" value="S-adenosyl-L-methionine-dependent methyltransferases"/>
    <property type="match status" value="1"/>
</dbReference>
<evidence type="ECO:0000256" key="3">
    <source>
        <dbReference type="ARBA" id="ARBA00022603"/>
    </source>
</evidence>
<keyword evidence="8" id="KW-1185">Reference proteome</keyword>
<feature type="binding site" evidence="6">
    <location>
        <position position="110"/>
    </location>
    <ligand>
        <name>S-adenosyl-L-methionine</name>
        <dbReference type="ChEBI" id="CHEBI:59789"/>
    </ligand>
</feature>
<gene>
    <name evidence="6" type="primary">rsmG</name>
    <name evidence="7" type="ORF">J2T55_001459</name>
</gene>
<comment type="function">
    <text evidence="6">Specifically methylates the N7 position of guanine in position 527 of 16S rRNA.</text>
</comment>
<dbReference type="InterPro" id="IPR029063">
    <property type="entry name" value="SAM-dependent_MTases_sf"/>
</dbReference>
<dbReference type="InterPro" id="IPR003682">
    <property type="entry name" value="rRNA_ssu_MeTfrase_G"/>
</dbReference>
<evidence type="ECO:0000256" key="4">
    <source>
        <dbReference type="ARBA" id="ARBA00022679"/>
    </source>
</evidence>
<feature type="binding site" evidence="6">
    <location>
        <position position="49"/>
    </location>
    <ligand>
        <name>S-adenosyl-L-methionine</name>
        <dbReference type="ChEBI" id="CHEBI:59789"/>
    </ligand>
</feature>
<reference evidence="7" key="1">
    <citation type="submission" date="2022-08" db="EMBL/GenBank/DDBJ databases">
        <title>Genomic Encyclopedia of Type Strains, Phase III (KMG-III): the genomes of soil and plant-associated and newly described type strains.</title>
        <authorList>
            <person name="Whitman W."/>
        </authorList>
    </citation>
    <scope>NUCLEOTIDE SEQUENCE</scope>
    <source>
        <strain evidence="7">HMT 1</strain>
    </source>
</reference>
<dbReference type="Proteomes" id="UP001204445">
    <property type="component" value="Unassembled WGS sequence"/>
</dbReference>
<dbReference type="GO" id="GO:0070043">
    <property type="term" value="F:rRNA (guanine-N7-)-methyltransferase activity"/>
    <property type="evidence" value="ECO:0007669"/>
    <property type="project" value="UniProtKB-UniRule"/>
</dbReference>